<gene>
    <name evidence="19" type="ORF">MOO47_03795</name>
</gene>
<dbReference type="Gene3D" id="3.90.70.10">
    <property type="entry name" value="Cysteine proteinases"/>
    <property type="match status" value="1"/>
</dbReference>
<dbReference type="PANTHER" id="PTHR24221">
    <property type="entry name" value="ATP-BINDING CASSETTE SUB-FAMILY B"/>
    <property type="match status" value="1"/>
</dbReference>
<dbReference type="Gene3D" id="3.40.50.300">
    <property type="entry name" value="P-loop containing nucleotide triphosphate hydrolases"/>
    <property type="match status" value="1"/>
</dbReference>
<proteinExistence type="predicted"/>
<dbReference type="EMBL" id="CP093365">
    <property type="protein sequence ID" value="UQS84282.1"/>
    <property type="molecule type" value="Genomic_DNA"/>
</dbReference>
<dbReference type="NCBIfam" id="TIGR01193">
    <property type="entry name" value="bacteriocin_ABC"/>
    <property type="match status" value="1"/>
</dbReference>
<dbReference type="SMART" id="SM00382">
    <property type="entry name" value="AAA"/>
    <property type="match status" value="1"/>
</dbReference>
<evidence type="ECO:0000256" key="7">
    <source>
        <dbReference type="ARBA" id="ARBA00022801"/>
    </source>
</evidence>
<comment type="subcellular location">
    <subcellularLocation>
        <location evidence="1">Cell membrane</location>
        <topology evidence="1">Multi-pass membrane protein</topology>
    </subcellularLocation>
</comment>
<keyword evidence="10" id="KW-0653">Protein transport</keyword>
<dbReference type="SUPFAM" id="SSF90123">
    <property type="entry name" value="ABC transporter transmembrane region"/>
    <property type="match status" value="1"/>
</dbReference>
<protein>
    <submittedName>
        <fullName evidence="19">Peptide cleavage/export ABC transporter</fullName>
    </submittedName>
</protein>
<dbReference type="InterPro" id="IPR003593">
    <property type="entry name" value="AAA+_ATPase"/>
</dbReference>
<dbReference type="InterPro" id="IPR039421">
    <property type="entry name" value="Type_1_exporter"/>
</dbReference>
<evidence type="ECO:0000256" key="13">
    <source>
        <dbReference type="ARBA" id="ARBA00023136"/>
    </source>
</evidence>
<evidence type="ECO:0000256" key="10">
    <source>
        <dbReference type="ARBA" id="ARBA00022927"/>
    </source>
</evidence>
<evidence type="ECO:0000256" key="8">
    <source>
        <dbReference type="ARBA" id="ARBA00022807"/>
    </source>
</evidence>
<evidence type="ECO:0000256" key="5">
    <source>
        <dbReference type="ARBA" id="ARBA00022692"/>
    </source>
</evidence>
<keyword evidence="7" id="KW-0378">Hydrolase</keyword>
<keyword evidence="14" id="KW-0080">Bacteriocin transport</keyword>
<dbReference type="PANTHER" id="PTHR24221:SF654">
    <property type="entry name" value="ATP-BINDING CASSETTE SUB-FAMILY B MEMBER 6"/>
    <property type="match status" value="1"/>
</dbReference>
<evidence type="ECO:0000256" key="2">
    <source>
        <dbReference type="ARBA" id="ARBA00022448"/>
    </source>
</evidence>
<evidence type="ECO:0000256" key="12">
    <source>
        <dbReference type="ARBA" id="ARBA00022989"/>
    </source>
</evidence>
<dbReference type="Proteomes" id="UP000831947">
    <property type="component" value="Chromosome"/>
</dbReference>
<keyword evidence="2" id="KW-0813">Transport</keyword>
<sequence length="716" mass="80086">MNFRKNYVAQIDEKDCGVATLAMILRYYGSQVPLAQLRTAAQTTQQGTTAFGIKQAAQNYKLTVNAVRATWSQLQAAAVSDPFIVNVVKNKNLAHYYVILKITKTYVYIADPDPVVGLTKLSHAQFLQQWQGIVLFFKPMPDYEPIVTPQQTLWRFLPLFAEHKGILSLIFLTAFLVTLISIASAYFLQVLIDRYIPKQSSSWIMLISASLLLAYVVQAVCSYVQKMMLTAIGQKLSAKIILQYIKHVLTVPLSFFTTRQTGDILARFNDANQIIAVLADSLLTIGLDLLIVVMTAIVLWIQSPLLCGLAFVVLPFYIIIVWFFKRPLERSNRHQLESGAQLDSEVITDVEAIETIKALACEPVSYQRVKHQFTKALHNNWHYVKLDQLQQALKLFIRLAISVIVLWLGSKLVIQHQLSIGQLLAFNSLLLYFINPLQSIIDLQPKLQNAQVANQRLNEILIVAPEDNSQPDIKNSHSCELILQKISYSYGFGAPVLRNINLTIATGDKLAIVGRSGSGKSTLAKLLVHFFVPDTGQILLNQQDISKINPRSLRRLIAYIPQEPALFTGTIKENLLLGADKAVGMREIKQACASAQIKTEIENLPFQYDTYLDEHAATLSTGQKQRLTIARALLSPAQILILDESTSNLDTLTEQALVTELLHSSKTIIFIAHRLAVAKRAPRIIVLKNGEIAEQGTHEQLASQSGIYQHLWQAAQ</sequence>
<feature type="transmembrane region" description="Helical" evidence="15">
    <location>
        <begin position="203"/>
        <end position="224"/>
    </location>
</feature>
<feature type="transmembrane region" description="Helical" evidence="15">
    <location>
        <begin position="274"/>
        <end position="297"/>
    </location>
</feature>
<dbReference type="SUPFAM" id="SSF52540">
    <property type="entry name" value="P-loop containing nucleoside triphosphate hydrolases"/>
    <property type="match status" value="1"/>
</dbReference>
<dbReference type="InterPro" id="IPR036640">
    <property type="entry name" value="ABC1_TM_sf"/>
</dbReference>
<dbReference type="Pfam" id="PF00005">
    <property type="entry name" value="ABC_tran"/>
    <property type="match status" value="1"/>
</dbReference>
<dbReference type="InterPro" id="IPR005074">
    <property type="entry name" value="Peptidase_C39"/>
</dbReference>
<keyword evidence="12 15" id="KW-1133">Transmembrane helix</keyword>
<evidence type="ECO:0000256" key="14">
    <source>
        <dbReference type="ARBA" id="ARBA00043264"/>
    </source>
</evidence>
<dbReference type="PROSITE" id="PS50893">
    <property type="entry name" value="ABC_TRANSPORTER_2"/>
    <property type="match status" value="1"/>
</dbReference>
<keyword evidence="3" id="KW-1003">Cell membrane</keyword>
<keyword evidence="8" id="KW-0788">Thiol protease</keyword>
<keyword evidence="9" id="KW-0067">ATP-binding</keyword>
<evidence type="ECO:0000256" key="15">
    <source>
        <dbReference type="SAM" id="Phobius"/>
    </source>
</evidence>
<dbReference type="InterPro" id="IPR003439">
    <property type="entry name" value="ABC_transporter-like_ATP-bd"/>
</dbReference>
<dbReference type="InterPro" id="IPR011527">
    <property type="entry name" value="ABC1_TM_dom"/>
</dbReference>
<feature type="domain" description="ABC transporter" evidence="16">
    <location>
        <begin position="481"/>
        <end position="714"/>
    </location>
</feature>
<keyword evidence="5 15" id="KW-0812">Transmembrane</keyword>
<evidence type="ECO:0000259" key="17">
    <source>
        <dbReference type="PROSITE" id="PS50929"/>
    </source>
</evidence>
<evidence type="ECO:0000256" key="1">
    <source>
        <dbReference type="ARBA" id="ARBA00004651"/>
    </source>
</evidence>
<feature type="transmembrane region" description="Helical" evidence="15">
    <location>
        <begin position="165"/>
        <end position="188"/>
    </location>
</feature>
<dbReference type="InterPro" id="IPR027417">
    <property type="entry name" value="P-loop_NTPase"/>
</dbReference>
<keyword evidence="4" id="KW-0645">Protease</keyword>
<dbReference type="CDD" id="cd18570">
    <property type="entry name" value="ABC_6TM_PCAT1_LagD_like"/>
    <property type="match status" value="1"/>
</dbReference>
<evidence type="ECO:0000256" key="11">
    <source>
        <dbReference type="ARBA" id="ARBA00022967"/>
    </source>
</evidence>
<keyword evidence="6" id="KW-0547">Nucleotide-binding</keyword>
<dbReference type="Pfam" id="PF00664">
    <property type="entry name" value="ABC_membrane"/>
    <property type="match status" value="1"/>
</dbReference>
<reference evidence="19 20" key="1">
    <citation type="journal article" date="2022" name="Int. J. Syst. Evol. Microbiol.">
        <title>Apilactobacillus apisilvae sp. nov., Nicolia spurrieriana gen. nov. sp. nov., Bombilactobacillus folatiphilus sp. nov. and Bombilactobacillus thymidiniphilus sp. nov., four new lactic acid bacterial isolates from stingless bees Tetragonula carbonaria and Austroplebeia australis.</title>
        <authorList>
            <person name="Oliphant S.A."/>
            <person name="Watson-Haigh N.S."/>
            <person name="Sumby K.M."/>
            <person name="Gardner J."/>
            <person name="Groom S."/>
            <person name="Jiranek V."/>
        </authorList>
    </citation>
    <scope>NUCLEOTIDE SEQUENCE [LARGE SCALE GENOMIC DNA]</scope>
    <source>
        <strain evidence="19 20">SG4_A1</strain>
    </source>
</reference>
<evidence type="ECO:0000259" key="18">
    <source>
        <dbReference type="PROSITE" id="PS50990"/>
    </source>
</evidence>
<name>A0ABY4PG35_9LACO</name>
<dbReference type="InterPro" id="IPR005897">
    <property type="entry name" value="Pept_C39_ABC_bacteriocin"/>
</dbReference>
<evidence type="ECO:0000313" key="19">
    <source>
        <dbReference type="EMBL" id="UQS84282.1"/>
    </source>
</evidence>
<evidence type="ECO:0000256" key="4">
    <source>
        <dbReference type="ARBA" id="ARBA00022670"/>
    </source>
</evidence>
<evidence type="ECO:0000259" key="16">
    <source>
        <dbReference type="PROSITE" id="PS50893"/>
    </source>
</evidence>
<organism evidence="19 20">
    <name type="scientific">Bombilactobacillus thymidiniphilus</name>
    <dbReference type="NCBI Taxonomy" id="2923363"/>
    <lineage>
        <taxon>Bacteria</taxon>
        <taxon>Bacillati</taxon>
        <taxon>Bacillota</taxon>
        <taxon>Bacilli</taxon>
        <taxon>Lactobacillales</taxon>
        <taxon>Lactobacillaceae</taxon>
        <taxon>Bombilactobacillus</taxon>
    </lineage>
</organism>
<evidence type="ECO:0000313" key="20">
    <source>
        <dbReference type="Proteomes" id="UP000831947"/>
    </source>
</evidence>
<keyword evidence="13 15" id="KW-0472">Membrane</keyword>
<feature type="domain" description="Peptidase C39" evidence="18">
    <location>
        <begin position="10"/>
        <end position="137"/>
    </location>
</feature>
<keyword evidence="20" id="KW-1185">Reference proteome</keyword>
<evidence type="ECO:0000256" key="9">
    <source>
        <dbReference type="ARBA" id="ARBA00022840"/>
    </source>
</evidence>
<feature type="transmembrane region" description="Helical" evidence="15">
    <location>
        <begin position="395"/>
        <end position="414"/>
    </location>
</feature>
<keyword evidence="11" id="KW-1278">Translocase</keyword>
<dbReference type="Pfam" id="PF03412">
    <property type="entry name" value="Peptidase_C39"/>
    <property type="match status" value="1"/>
</dbReference>
<feature type="domain" description="ABC transmembrane type-1" evidence="17">
    <location>
        <begin position="169"/>
        <end position="449"/>
    </location>
</feature>
<feature type="transmembrane region" description="Helical" evidence="15">
    <location>
        <begin position="303"/>
        <end position="324"/>
    </location>
</feature>
<evidence type="ECO:0000256" key="3">
    <source>
        <dbReference type="ARBA" id="ARBA00022475"/>
    </source>
</evidence>
<dbReference type="RefSeq" id="WP_249513466.1">
    <property type="nucleotide sequence ID" value="NZ_CP093365.1"/>
</dbReference>
<dbReference type="PROSITE" id="PS50929">
    <property type="entry name" value="ABC_TM1F"/>
    <property type="match status" value="1"/>
</dbReference>
<evidence type="ECO:0000256" key="6">
    <source>
        <dbReference type="ARBA" id="ARBA00022741"/>
    </source>
</evidence>
<dbReference type="Gene3D" id="1.20.1560.10">
    <property type="entry name" value="ABC transporter type 1, transmembrane domain"/>
    <property type="match status" value="1"/>
</dbReference>
<dbReference type="CDD" id="cd02418">
    <property type="entry name" value="Peptidase_C39B"/>
    <property type="match status" value="1"/>
</dbReference>
<accession>A0ABY4PG35</accession>
<dbReference type="PROSITE" id="PS50990">
    <property type="entry name" value="PEPTIDASE_C39"/>
    <property type="match status" value="1"/>
</dbReference>